<dbReference type="AlphaFoldDB" id="A0A4T2B9F9"/>
<organism evidence="1 2">
    <name type="scientific">Subtercola vilae</name>
    <dbReference type="NCBI Taxonomy" id="2056433"/>
    <lineage>
        <taxon>Bacteria</taxon>
        <taxon>Bacillati</taxon>
        <taxon>Actinomycetota</taxon>
        <taxon>Actinomycetes</taxon>
        <taxon>Micrococcales</taxon>
        <taxon>Microbacteriaceae</taxon>
        <taxon>Subtercola</taxon>
    </lineage>
</organism>
<sequence length="105" mass="11454">MHGDYSVTVTTNDLDDIDPSAMIERLADLAESFLPTDEAEMVEALDALPVGTVVLDADGDVGEKQQGWSRPIWRFVGQEESDTPLLPVRVLYAPPVTPEAQEPTT</sequence>
<keyword evidence="2" id="KW-1185">Reference proteome</keyword>
<comment type="caution">
    <text evidence="1">The sequence shown here is derived from an EMBL/GenBank/DDBJ whole genome shotgun (WGS) entry which is preliminary data.</text>
</comment>
<gene>
    <name evidence="1" type="ORF">D4765_19075</name>
</gene>
<name>A0A4T2B9F9_9MICO</name>
<proteinExistence type="predicted"/>
<dbReference type="Proteomes" id="UP000306192">
    <property type="component" value="Unassembled WGS sequence"/>
</dbReference>
<dbReference type="EMBL" id="QYRT01000101">
    <property type="protein sequence ID" value="TIH26031.1"/>
    <property type="molecule type" value="Genomic_DNA"/>
</dbReference>
<evidence type="ECO:0000313" key="2">
    <source>
        <dbReference type="Proteomes" id="UP000306192"/>
    </source>
</evidence>
<evidence type="ECO:0000313" key="1">
    <source>
        <dbReference type="EMBL" id="TIH26031.1"/>
    </source>
</evidence>
<reference evidence="1 2" key="1">
    <citation type="journal article" date="2019" name="Microorganisms">
        <title>Systematic Affiliation and Genome Analysis of Subtercola vilae DB165(T) with Particular Emphasis on Cold Adaptation of an Isolate from a High-Altitude Cold Volcano Lake.</title>
        <authorList>
            <person name="Villalobos A.S."/>
            <person name="Wiese J."/>
            <person name="Imhoff J.F."/>
            <person name="Dorador C."/>
            <person name="Keller A."/>
            <person name="Hentschel U."/>
        </authorList>
    </citation>
    <scope>NUCLEOTIDE SEQUENCE [LARGE SCALE GENOMIC DNA]</scope>
    <source>
        <strain evidence="1 2">DB165</strain>
    </source>
</reference>
<protein>
    <submittedName>
        <fullName evidence="1">Uncharacterized protein</fullName>
    </submittedName>
</protein>
<accession>A0A4T2B9F9</accession>